<feature type="region of interest" description="Disordered" evidence="1">
    <location>
        <begin position="106"/>
        <end position="127"/>
    </location>
</feature>
<dbReference type="PANTHER" id="PTHR47515">
    <property type="entry name" value="LOW CALCIUM RESPONSE LOCUS PROTEIN T"/>
    <property type="match status" value="1"/>
</dbReference>
<evidence type="ECO:0000313" key="4">
    <source>
        <dbReference type="Proteomes" id="UP000324853"/>
    </source>
</evidence>
<dbReference type="EMBL" id="VSSR01000165">
    <property type="protein sequence ID" value="TYL69806.1"/>
    <property type="molecule type" value="Genomic_DNA"/>
</dbReference>
<feature type="domain" description="Integrase catalytic" evidence="2">
    <location>
        <begin position="38"/>
        <end position="87"/>
    </location>
</feature>
<dbReference type="InterPro" id="IPR001584">
    <property type="entry name" value="Integrase_cat-core"/>
</dbReference>
<protein>
    <submittedName>
        <fullName evidence="3">Transposase</fullName>
    </submittedName>
</protein>
<name>A0A5S4VSP2_9BRAD</name>
<evidence type="ECO:0000259" key="2">
    <source>
        <dbReference type="Pfam" id="PF13683"/>
    </source>
</evidence>
<dbReference type="Pfam" id="PF13683">
    <property type="entry name" value="rve_3"/>
    <property type="match status" value="1"/>
</dbReference>
<feature type="region of interest" description="Disordered" evidence="1">
    <location>
        <begin position="1"/>
        <end position="29"/>
    </location>
</feature>
<dbReference type="PANTHER" id="PTHR47515:SF1">
    <property type="entry name" value="BLR2054 PROTEIN"/>
    <property type="match status" value="1"/>
</dbReference>
<evidence type="ECO:0000313" key="3">
    <source>
        <dbReference type="EMBL" id="TYL69806.1"/>
    </source>
</evidence>
<proteinExistence type="predicted"/>
<sequence length="127" mass="14600">MQLLSSPQRVHQRRDPDWGRSEPRPMAIRRPASPCECLIESFNEPLRDEILNETRFTSLALVRVTLGSWRADCNNTRSHSQLGWKSPSEFAITCQPRRDLRCAMPKAPRQLPSLSPPNRAKALWRPA</sequence>
<comment type="caution">
    <text evidence="3">The sequence shown here is derived from an EMBL/GenBank/DDBJ whole genome shotgun (WGS) entry which is preliminary data.</text>
</comment>
<feature type="compositionally biased region" description="Basic and acidic residues" evidence="1">
    <location>
        <begin position="13"/>
        <end position="23"/>
    </location>
</feature>
<dbReference type="OrthoDB" id="9809060at2"/>
<keyword evidence="4" id="KW-1185">Reference proteome</keyword>
<organism evidence="3 4">
    <name type="scientific">Bradyrhizobium cytisi</name>
    <dbReference type="NCBI Taxonomy" id="515489"/>
    <lineage>
        <taxon>Bacteria</taxon>
        <taxon>Pseudomonadati</taxon>
        <taxon>Pseudomonadota</taxon>
        <taxon>Alphaproteobacteria</taxon>
        <taxon>Hyphomicrobiales</taxon>
        <taxon>Nitrobacteraceae</taxon>
        <taxon>Bradyrhizobium</taxon>
    </lineage>
</organism>
<dbReference type="Proteomes" id="UP000324853">
    <property type="component" value="Unassembled WGS sequence"/>
</dbReference>
<reference evidence="3 4" key="1">
    <citation type="submission" date="2019-08" db="EMBL/GenBank/DDBJ databases">
        <title>Bradyrhizobium hipponensis sp. nov., a rhizobium isolated from a Lupinus angustifolius root nodule in Tunisia.</title>
        <authorList>
            <person name="Off K."/>
            <person name="Rejili M."/>
            <person name="Mars M."/>
            <person name="Brachmann A."/>
            <person name="Marin M."/>
        </authorList>
    </citation>
    <scope>NUCLEOTIDE SEQUENCE [LARGE SCALE GENOMIC DNA]</scope>
    <source>
        <strain evidence="3 4">CTAW11</strain>
    </source>
</reference>
<dbReference type="GO" id="GO:0015074">
    <property type="term" value="P:DNA integration"/>
    <property type="evidence" value="ECO:0007669"/>
    <property type="project" value="InterPro"/>
</dbReference>
<gene>
    <name evidence="3" type="ORF">FXB38_42305</name>
</gene>
<accession>A0A5S4VSP2</accession>
<dbReference type="AlphaFoldDB" id="A0A5S4VSP2"/>
<evidence type="ECO:0000256" key="1">
    <source>
        <dbReference type="SAM" id="MobiDB-lite"/>
    </source>
</evidence>
<dbReference type="InterPro" id="IPR012337">
    <property type="entry name" value="RNaseH-like_sf"/>
</dbReference>
<dbReference type="SUPFAM" id="SSF53098">
    <property type="entry name" value="Ribonuclease H-like"/>
    <property type="match status" value="1"/>
</dbReference>